<dbReference type="GO" id="GO:0046872">
    <property type="term" value="F:metal ion binding"/>
    <property type="evidence" value="ECO:0007669"/>
    <property type="project" value="InterPro"/>
</dbReference>
<name>A0A7R8D0U8_LEPSM</name>
<protein>
    <submittedName>
        <fullName evidence="2">QCR2</fullName>
    </submittedName>
</protein>
<gene>
    <name evidence="2" type="ORF">LSAA_12582</name>
</gene>
<dbReference type="PANTHER" id="PTHR11851:SF226">
    <property type="entry name" value="CYTOCHROME B-C1 COMPLEX SUBUNIT 2, MITOCHONDRIAL"/>
    <property type="match status" value="1"/>
</dbReference>
<dbReference type="InterPro" id="IPR011765">
    <property type="entry name" value="Pept_M16_N"/>
</dbReference>
<dbReference type="Gene3D" id="3.30.830.10">
    <property type="entry name" value="Metalloenzyme, LuxS/M16 peptidase-like"/>
    <property type="match status" value="3"/>
</dbReference>
<dbReference type="GO" id="GO:0005739">
    <property type="term" value="C:mitochondrion"/>
    <property type="evidence" value="ECO:0007669"/>
    <property type="project" value="TreeGrafter"/>
</dbReference>
<proteinExistence type="predicted"/>
<reference evidence="2" key="1">
    <citation type="submission" date="2021-02" db="EMBL/GenBank/DDBJ databases">
        <authorList>
            <person name="Bekaert M."/>
        </authorList>
    </citation>
    <scope>NUCLEOTIDE SEQUENCE</scope>
    <source>
        <strain evidence="2">IoA-00</strain>
    </source>
</reference>
<feature type="domain" description="Peptidase M16 N-terminal" evidence="1">
    <location>
        <begin position="51"/>
        <end position="122"/>
    </location>
</feature>
<accession>A0A7R8D0U8</accession>
<dbReference type="Pfam" id="PF00675">
    <property type="entry name" value="Peptidase_M16"/>
    <property type="match status" value="1"/>
</dbReference>
<dbReference type="PANTHER" id="PTHR11851">
    <property type="entry name" value="METALLOPROTEASE"/>
    <property type="match status" value="1"/>
</dbReference>
<evidence type="ECO:0000313" key="3">
    <source>
        <dbReference type="Proteomes" id="UP000675881"/>
    </source>
</evidence>
<dbReference type="AlphaFoldDB" id="A0A7R8D0U8"/>
<sequence>MSLLRTGCRYLSSGKSSASVAAAVKSEQTHSPPKYETNKSVSGIHYCNLDNPKPIVNLMVMVNGAGSSSETYKNEGVSHALRLSCGLSTKNFTRFGTIRNVQQLGTALECIQTRENLIYSMKNTSLKKWEIEDSIASAMKLEIEQMNPLIKAQEELLRISYRRGLGNSLFCPERNIGAISNDMIRDFHSTHFNMENVIFGANGIDQMTARRLADTFHLPSGKAESSIPSKFHVGESRIDTRDSNVHIAFGSGTQLELKNPGDHTAVISNYLLSIILGKGISVKRGQGIGKLTQGLRSALGDVPFGVSSLYNEFEHTTVIGANIITEASSADLQGAKKRAEIDFNVCIEEQADNLLGALSLFHLTGNPNMEGWIHLIHTISVSDVQAAAERMAKSKFSMSSVGNLVNVPYLDSLQ</sequence>
<dbReference type="InterPro" id="IPR050361">
    <property type="entry name" value="MPP/UQCRC_Complex"/>
</dbReference>
<evidence type="ECO:0000313" key="2">
    <source>
        <dbReference type="EMBL" id="CAF2987070.1"/>
    </source>
</evidence>
<dbReference type="Proteomes" id="UP000675881">
    <property type="component" value="Chromosome 6"/>
</dbReference>
<dbReference type="OrthoDB" id="6369905at2759"/>
<dbReference type="SUPFAM" id="SSF63411">
    <property type="entry name" value="LuxS/MPP-like metallohydrolase"/>
    <property type="match status" value="2"/>
</dbReference>
<dbReference type="EMBL" id="HG994585">
    <property type="protein sequence ID" value="CAF2987070.1"/>
    <property type="molecule type" value="Genomic_DNA"/>
</dbReference>
<dbReference type="InterPro" id="IPR011249">
    <property type="entry name" value="Metalloenz_LuxS/M16"/>
</dbReference>
<keyword evidence="3" id="KW-1185">Reference proteome</keyword>
<organism evidence="2 3">
    <name type="scientific">Lepeophtheirus salmonis</name>
    <name type="common">Salmon louse</name>
    <name type="synonym">Caligus salmonis</name>
    <dbReference type="NCBI Taxonomy" id="72036"/>
    <lineage>
        <taxon>Eukaryota</taxon>
        <taxon>Metazoa</taxon>
        <taxon>Ecdysozoa</taxon>
        <taxon>Arthropoda</taxon>
        <taxon>Crustacea</taxon>
        <taxon>Multicrustacea</taxon>
        <taxon>Hexanauplia</taxon>
        <taxon>Copepoda</taxon>
        <taxon>Siphonostomatoida</taxon>
        <taxon>Caligidae</taxon>
        <taxon>Lepeophtheirus</taxon>
    </lineage>
</organism>
<evidence type="ECO:0000259" key="1">
    <source>
        <dbReference type="Pfam" id="PF00675"/>
    </source>
</evidence>